<keyword evidence="3" id="KW-1185">Reference proteome</keyword>
<keyword evidence="2" id="KW-0489">Methyltransferase</keyword>
<dbReference type="SUPFAM" id="SSF53335">
    <property type="entry name" value="S-adenosyl-L-methionine-dependent methyltransferases"/>
    <property type="match status" value="1"/>
</dbReference>
<dbReference type="EMBL" id="CP096574">
    <property type="protein sequence ID" value="UPU37629.1"/>
    <property type="molecule type" value="Genomic_DNA"/>
</dbReference>
<dbReference type="RefSeq" id="WP_248647143.1">
    <property type="nucleotide sequence ID" value="NZ_CP096574.1"/>
</dbReference>
<organism evidence="2 3">
    <name type="scientific">Geomonas paludis</name>
    <dbReference type="NCBI Taxonomy" id="2740185"/>
    <lineage>
        <taxon>Bacteria</taxon>
        <taxon>Pseudomonadati</taxon>
        <taxon>Thermodesulfobacteriota</taxon>
        <taxon>Desulfuromonadia</taxon>
        <taxon>Geobacterales</taxon>
        <taxon>Geobacteraceae</taxon>
        <taxon>Geomonas</taxon>
    </lineage>
</organism>
<dbReference type="PANTHER" id="PTHR34203">
    <property type="entry name" value="METHYLTRANSFERASE, FKBM FAMILY PROTEIN"/>
    <property type="match status" value="1"/>
</dbReference>
<proteinExistence type="predicted"/>
<dbReference type="NCBIfam" id="TIGR01444">
    <property type="entry name" value="fkbM_fam"/>
    <property type="match status" value="1"/>
</dbReference>
<dbReference type="InterPro" id="IPR052514">
    <property type="entry name" value="SAM-dependent_MTase"/>
</dbReference>
<keyword evidence="2" id="KW-0808">Transferase</keyword>
<dbReference type="GO" id="GO:0032259">
    <property type="term" value="P:methylation"/>
    <property type="evidence" value="ECO:0007669"/>
    <property type="project" value="UniProtKB-KW"/>
</dbReference>
<dbReference type="InterPro" id="IPR029063">
    <property type="entry name" value="SAM-dependent_MTases_sf"/>
</dbReference>
<dbReference type="PANTHER" id="PTHR34203:SF15">
    <property type="entry name" value="SLL1173 PROTEIN"/>
    <property type="match status" value="1"/>
</dbReference>
<reference evidence="2" key="1">
    <citation type="submission" date="2022-04" db="EMBL/GenBank/DDBJ databases">
        <authorList>
            <person name="Liu G."/>
        </authorList>
    </citation>
    <scope>NUCLEOTIDE SEQUENCE</scope>
    <source>
        <strain evidence="2">RG22</strain>
    </source>
</reference>
<dbReference type="GO" id="GO:0008168">
    <property type="term" value="F:methyltransferase activity"/>
    <property type="evidence" value="ECO:0007669"/>
    <property type="project" value="UniProtKB-KW"/>
</dbReference>
<dbReference type="InterPro" id="IPR006342">
    <property type="entry name" value="FkbM_mtfrase"/>
</dbReference>
<evidence type="ECO:0000313" key="2">
    <source>
        <dbReference type="EMBL" id="UPU37629.1"/>
    </source>
</evidence>
<name>A0ABY4LI22_9BACT</name>
<evidence type="ECO:0000313" key="3">
    <source>
        <dbReference type="Proteomes" id="UP000831485"/>
    </source>
</evidence>
<dbReference type="Pfam" id="PF05050">
    <property type="entry name" value="Methyltransf_21"/>
    <property type="match status" value="1"/>
</dbReference>
<protein>
    <submittedName>
        <fullName evidence="2">FkbM family methyltransferase</fullName>
    </submittedName>
</protein>
<dbReference type="Proteomes" id="UP000831485">
    <property type="component" value="Chromosome"/>
</dbReference>
<evidence type="ECO:0000259" key="1">
    <source>
        <dbReference type="Pfam" id="PF05050"/>
    </source>
</evidence>
<gene>
    <name evidence="2" type="ORF">M1B72_07955</name>
</gene>
<sequence length="295" mass="32087">MSVIDLLRTLNNKVRQNKVDRLGGKPTWCRVPRGFMMKIDPTQGMDIGYYLGTYEPALVNLIPLLVSPGDTVVDVGTHKGYISLNLARAVGSSGKVVSIDPDPRVFAELSDNCDKNGYHHVFRFPCVAGNIDGSCDFSLSSQLGNSSRFPNDIAAPTVSEVISVPMRVTDELLVEAGVDERCAVSFVKIDAEGSEPLVLQGMQRTIAAHRPAVCMEINNGSLRAGGFSAASVSDVLKHHGYRYYKLLWKKNSLHLGSLALEEVGEGDLEDSPCYEMLAITGDHRGMKNLSRFIAG</sequence>
<feature type="domain" description="Methyltransferase FkbM" evidence="1">
    <location>
        <begin position="74"/>
        <end position="243"/>
    </location>
</feature>
<dbReference type="Gene3D" id="3.40.50.150">
    <property type="entry name" value="Vaccinia Virus protein VP39"/>
    <property type="match status" value="1"/>
</dbReference>
<accession>A0ABY4LI22</accession>